<keyword evidence="2" id="KW-0970">Cilium biogenesis/degradation</keyword>
<keyword evidence="7" id="KW-1185">Reference proteome</keyword>
<reference evidence="6 7" key="2">
    <citation type="submission" date="2018-11" db="EMBL/GenBank/DDBJ databases">
        <authorList>
            <consortium name="Pathogen Informatics"/>
        </authorList>
    </citation>
    <scope>NUCLEOTIDE SEQUENCE [LARGE SCALE GENOMIC DNA]</scope>
    <source>
        <strain evidence="6 7">NST_G2</strain>
    </source>
</reference>
<feature type="compositionally biased region" description="Polar residues" evidence="4">
    <location>
        <begin position="354"/>
        <end position="372"/>
    </location>
</feature>
<dbReference type="Proteomes" id="UP000275846">
    <property type="component" value="Unassembled WGS sequence"/>
</dbReference>
<dbReference type="GO" id="GO:0005813">
    <property type="term" value="C:centrosome"/>
    <property type="evidence" value="ECO:0007669"/>
    <property type="project" value="UniProtKB-SubCell"/>
</dbReference>
<dbReference type="GO" id="GO:0005814">
    <property type="term" value="C:centriole"/>
    <property type="evidence" value="ECO:0007669"/>
    <property type="project" value="TreeGrafter"/>
</dbReference>
<feature type="compositionally biased region" description="Basic and acidic residues" evidence="4">
    <location>
        <begin position="158"/>
        <end position="167"/>
    </location>
</feature>
<feature type="compositionally biased region" description="Acidic residues" evidence="4">
    <location>
        <begin position="235"/>
        <end position="250"/>
    </location>
</feature>
<protein>
    <submittedName>
        <fullName evidence="8">LisH domain-containing protein</fullName>
    </submittedName>
</protein>
<feature type="region of interest" description="Disordered" evidence="4">
    <location>
        <begin position="126"/>
        <end position="291"/>
    </location>
</feature>
<dbReference type="PANTHER" id="PTHR14881">
    <property type="entry name" value="LISH DOMAIN-CONTAINING PROTEIN ARMC9"/>
    <property type="match status" value="1"/>
</dbReference>
<evidence type="ECO:0000313" key="7">
    <source>
        <dbReference type="Proteomes" id="UP000275846"/>
    </source>
</evidence>
<gene>
    <name evidence="6" type="ORF">SSLN_LOCUS4368</name>
</gene>
<dbReference type="InterPro" id="IPR016024">
    <property type="entry name" value="ARM-type_fold"/>
</dbReference>
<evidence type="ECO:0000259" key="5">
    <source>
        <dbReference type="Pfam" id="PF21050"/>
    </source>
</evidence>
<feature type="compositionally biased region" description="Low complexity" evidence="4">
    <location>
        <begin position="480"/>
        <end position="495"/>
    </location>
</feature>
<evidence type="ECO:0000313" key="8">
    <source>
        <dbReference type="WBParaSite" id="SSLN_0000451501-mRNA-1"/>
    </source>
</evidence>
<dbReference type="EMBL" id="UYSU01032840">
    <property type="protein sequence ID" value="VDL90753.1"/>
    <property type="molecule type" value="Genomic_DNA"/>
</dbReference>
<evidence type="ECO:0000256" key="1">
    <source>
        <dbReference type="ARBA" id="ARBA00004120"/>
    </source>
</evidence>
<evidence type="ECO:0000256" key="2">
    <source>
        <dbReference type="ARBA" id="ARBA00022794"/>
    </source>
</evidence>
<dbReference type="OrthoDB" id="538223at2759"/>
<dbReference type="STRING" id="70667.A0A183SJH0"/>
<evidence type="ECO:0000313" key="6">
    <source>
        <dbReference type="EMBL" id="VDL90753.1"/>
    </source>
</evidence>
<comment type="subcellular location">
    <subcellularLocation>
        <location evidence="1">Cytoplasm</location>
        <location evidence="1">Cytoskeleton</location>
        <location evidence="1">Cilium basal body</location>
    </subcellularLocation>
</comment>
<dbReference type="InterPro" id="IPR040369">
    <property type="entry name" value="ARMC9"/>
</dbReference>
<feature type="domain" description="LisH" evidence="5">
    <location>
        <begin position="5"/>
        <end position="124"/>
    </location>
</feature>
<sequence length="503" mass="55816">MQTAMVELGMVEWLVDLLELTDNQSDYTLEYAVALFMNLCLRTAGKQRCVPLSNRVLKLLTDLISHENTSILSYVNGALFSILSLPELQRTAEAMDLEGILRCFMRSDQPELNRQFEFIIKQMNSDPVRRPSRHGTSGAANYLRHSETPADAASHGVSRCDDDRGEPNRSGTPRPTQADAAEQAIGSGVYTGDTKGTQRTASVGRPGGASMTLQSLKMGRRKNYSILDIQSANDSNDEDDDEYDDEEDAEQMEHEIDKDDEFFEMNSRRPPFGSRAPPENRPAYPNSHGYELTGEQLLQKDYRLMKETGRGAKTGQGTQNLSLNHVQHYETESHLNGGGLLRRPSTPGRVRTGMDSQLHQSTNSKNWKSRSTPPAIPEDGAPRNNNPPTNAGRSFNFGFSILIQNGRVFDIMKISHDDGAKASTNTKAMSSAGSSKLENHPEYQKAFNSRPRILRTPEHRKVTASTERSLPRGDPVGTDRPGNSRSTRTRPTSGRLSMDAART</sequence>
<feature type="region of interest" description="Disordered" evidence="4">
    <location>
        <begin position="421"/>
        <end position="503"/>
    </location>
</feature>
<dbReference type="InterPro" id="IPR011989">
    <property type="entry name" value="ARM-like"/>
</dbReference>
<dbReference type="AlphaFoldDB" id="A0A183SJH0"/>
<dbReference type="Gene3D" id="1.25.10.10">
    <property type="entry name" value="Leucine-rich Repeat Variant"/>
    <property type="match status" value="1"/>
</dbReference>
<dbReference type="GO" id="GO:0060271">
    <property type="term" value="P:cilium assembly"/>
    <property type="evidence" value="ECO:0007669"/>
    <property type="project" value="InterPro"/>
</dbReference>
<evidence type="ECO:0000256" key="3">
    <source>
        <dbReference type="ARBA" id="ARBA00023273"/>
    </source>
</evidence>
<proteinExistence type="predicted"/>
<organism evidence="8">
    <name type="scientific">Schistocephalus solidus</name>
    <name type="common">Tapeworm</name>
    <dbReference type="NCBI Taxonomy" id="70667"/>
    <lineage>
        <taxon>Eukaryota</taxon>
        <taxon>Metazoa</taxon>
        <taxon>Spiralia</taxon>
        <taxon>Lophotrochozoa</taxon>
        <taxon>Platyhelminthes</taxon>
        <taxon>Cestoda</taxon>
        <taxon>Eucestoda</taxon>
        <taxon>Diphyllobothriidea</taxon>
        <taxon>Diphyllobothriidae</taxon>
        <taxon>Schistocephalus</taxon>
    </lineage>
</organism>
<keyword evidence="3" id="KW-0966">Cell projection</keyword>
<dbReference type="GO" id="GO:0097542">
    <property type="term" value="C:ciliary tip"/>
    <property type="evidence" value="ECO:0007669"/>
    <property type="project" value="TreeGrafter"/>
</dbReference>
<feature type="region of interest" description="Disordered" evidence="4">
    <location>
        <begin position="331"/>
        <end position="392"/>
    </location>
</feature>
<name>A0A183SJH0_SCHSO</name>
<dbReference type="WBParaSite" id="SSLN_0000451501-mRNA-1">
    <property type="protein sequence ID" value="SSLN_0000451501-mRNA-1"/>
    <property type="gene ID" value="SSLN_0000451501"/>
</dbReference>
<feature type="compositionally biased region" description="Polar residues" evidence="4">
    <location>
        <begin position="422"/>
        <end position="436"/>
    </location>
</feature>
<reference evidence="8" key="1">
    <citation type="submission" date="2016-06" db="UniProtKB">
        <authorList>
            <consortium name="WormBaseParasite"/>
        </authorList>
    </citation>
    <scope>IDENTIFICATION</scope>
</reference>
<evidence type="ECO:0000256" key="4">
    <source>
        <dbReference type="SAM" id="MobiDB-lite"/>
    </source>
</evidence>
<dbReference type="GO" id="GO:0036064">
    <property type="term" value="C:ciliary basal body"/>
    <property type="evidence" value="ECO:0007669"/>
    <property type="project" value="InterPro"/>
</dbReference>
<dbReference type="PANTHER" id="PTHR14881:SF4">
    <property type="entry name" value="LISH DOMAIN-CONTAINING PROTEIN ARMC9"/>
    <property type="match status" value="1"/>
</dbReference>
<feature type="compositionally biased region" description="Polar residues" evidence="4">
    <location>
        <begin position="383"/>
        <end position="392"/>
    </location>
</feature>
<dbReference type="Pfam" id="PF21050">
    <property type="entry name" value="ARMC9_ARM"/>
    <property type="match status" value="1"/>
</dbReference>
<dbReference type="InterPro" id="IPR048959">
    <property type="entry name" value="ARMC9_ARM_dom"/>
</dbReference>
<accession>A0A183SJH0</accession>
<dbReference type="SUPFAM" id="SSF48371">
    <property type="entry name" value="ARM repeat"/>
    <property type="match status" value="1"/>
</dbReference>